<dbReference type="InterPro" id="IPR016024">
    <property type="entry name" value="ARM-type_fold"/>
</dbReference>
<dbReference type="AlphaFoldDB" id="A0A0Y9TEI1"/>
<keyword evidence="4" id="KW-0653">Protein transport</keyword>
<evidence type="ECO:0000256" key="3">
    <source>
        <dbReference type="ARBA" id="ARBA00022448"/>
    </source>
</evidence>
<evidence type="ECO:0000256" key="4">
    <source>
        <dbReference type="ARBA" id="ARBA00022927"/>
    </source>
</evidence>
<dbReference type="GO" id="GO:0016192">
    <property type="term" value="P:vesicle-mediated transport"/>
    <property type="evidence" value="ECO:0007669"/>
    <property type="project" value="InterPro"/>
</dbReference>
<keyword evidence="5" id="KW-0472">Membrane</keyword>
<dbReference type="Proteomes" id="UP000069549">
    <property type="component" value="Chromosome 1"/>
</dbReference>
<evidence type="ECO:0000313" key="14">
    <source>
        <dbReference type="Proteomes" id="UP000516480"/>
    </source>
</evidence>
<dbReference type="Proteomes" id="UP000516480">
    <property type="component" value="Chromosome 1"/>
</dbReference>
<keyword evidence="3" id="KW-0813">Transport</keyword>
<dbReference type="Proteomes" id="UP000219974">
    <property type="component" value="Chromosome 1"/>
</dbReference>
<feature type="domain" description="Clathrin/coatomer adaptor adaptin-like N-terminal" evidence="6">
    <location>
        <begin position="48"/>
        <end position="268"/>
    </location>
</feature>
<evidence type="ECO:0000256" key="1">
    <source>
        <dbReference type="ARBA" id="ARBA00004308"/>
    </source>
</evidence>
<organism evidence="7 11">
    <name type="scientific">Plasmodium berghei</name>
    <dbReference type="NCBI Taxonomy" id="5821"/>
    <lineage>
        <taxon>Eukaryota</taxon>
        <taxon>Sar</taxon>
        <taxon>Alveolata</taxon>
        <taxon>Apicomplexa</taxon>
        <taxon>Aconoidasida</taxon>
        <taxon>Haemosporida</taxon>
        <taxon>Plasmodiidae</taxon>
        <taxon>Plasmodium</taxon>
        <taxon>Plasmodium (Vinckeia)</taxon>
    </lineage>
</organism>
<accession>A0A0Y9TEI1</accession>
<dbReference type="InterPro" id="IPR002553">
    <property type="entry name" value="Clathrin/coatomer_adapt-like_N"/>
</dbReference>
<dbReference type="Pfam" id="PF01602">
    <property type="entry name" value="Adaptin_N"/>
    <property type="match status" value="2"/>
</dbReference>
<evidence type="ECO:0000256" key="5">
    <source>
        <dbReference type="ARBA" id="ARBA00023136"/>
    </source>
</evidence>
<evidence type="ECO:0000313" key="8">
    <source>
        <dbReference type="EMBL" id="SCM19269.1"/>
    </source>
</evidence>
<evidence type="ECO:0000313" key="9">
    <source>
        <dbReference type="EMBL" id="SCN21710.1"/>
    </source>
</evidence>
<evidence type="ECO:0000259" key="6">
    <source>
        <dbReference type="Pfam" id="PF01602"/>
    </source>
</evidence>
<name>A0A0Y9TEI1_PLABE</name>
<dbReference type="OMA" id="PFHQTYL"/>
<comment type="subcellular location">
    <subcellularLocation>
        <location evidence="1">Endomembrane system</location>
    </subcellularLocation>
</comment>
<comment type="similarity">
    <text evidence="2">Belongs to the adaptor complexes large subunit family.</text>
</comment>
<dbReference type="InterPro" id="IPR011989">
    <property type="entry name" value="ARM-like"/>
</dbReference>
<protein>
    <submittedName>
        <fullName evidence="7">AP-3 complex subunit beta, putative</fullName>
    </submittedName>
</protein>
<dbReference type="Gene3D" id="1.25.10.10">
    <property type="entry name" value="Leucine-rich Repeat Variant"/>
    <property type="match status" value="2"/>
</dbReference>
<evidence type="ECO:0000313" key="11">
    <source>
        <dbReference type="Proteomes" id="UP000069549"/>
    </source>
</evidence>
<dbReference type="InterPro" id="IPR026739">
    <property type="entry name" value="AP_beta"/>
</dbReference>
<dbReference type="EMBL" id="LT614627">
    <property type="protein sequence ID" value="SCN21710.1"/>
    <property type="molecule type" value="Genomic_DNA"/>
</dbReference>
<dbReference type="Proteomes" id="UP000220214">
    <property type="component" value="Chromosome 1"/>
</dbReference>
<dbReference type="EMBL" id="LT160021">
    <property type="protein sequence ID" value="CXH83464.1"/>
    <property type="molecule type" value="Genomic_DNA"/>
</dbReference>
<sequence length="1000" mass="118256">MEKFGFNIKLPLIEKASTNVKDFISYIKLNDGIYFEKIKFDNNEIISNLENNNVYKKIEAMKHILIAHILKKNVSSFFFNVLTNISVNNLVLKKLIYNYLILYAHGNTDLTLLSTNSFKKDLNNSNYQIRSYALRAITSIKSLTIINLLIGMLKKLSNDDSPNVRKTCADVIPSIYFIDKDQFIFLRKILLKLISDKEITVVSSAIISFSTICIHNHIQLPYIYQVKNKKEFNSNKLISYNDDTCQDSTKFTNLYHNQIYEHVSNQINQTHINHNIMHNTPKVKNGEVKNGEVKNGEVKNGEVKNGEVKNGEVKNGEIKNGEIKNGEIKMDDTWLTNMPDETQIYNSLSLLHVHYYKLCKYLLYMHPYNQTYLIDLLLRYCRMFYRNPLKNEQIKLKKKEKKIDKNINNDKPFNENNYDTFDEYKNYTIDIEIFIDKLLLLLSSNSYSVVLITISSLYKLTEFTYKEEMIQAILFCLLKSNIEKNDEIYEIFIKSIKPIIKSLKNDFDPYISYFFINNQDSTIKKSLKIDILYILNNQNNQTIILDEFIHTLYIPNNNEFIIKKLFRYITEISLQNSKCMSKFINQIMIMINSNIKIYSYESILSLRKLLQQNDNKQIKKIIFFLIKILLQVQSTDVKISILWILANYQKYIDYLLVYDLSRILVKSFKNSDNTFKIHIIHFLFKIWIYQLGCIIQNNFHQVDLKKKQTQTLHDKNGQNYQNEHAKMKSDFLLFEKLCKSCFLVAYQDRHFDIQDTTKFYYHVMFTINKLKSQNLLNYQLLQTNIFNQPISDLTLSLSYLKSFYLYSGESIIAHSLQLGSNNLFENKLDKYFSQFEQNKYINNKHKKIHIYQLNTISNLLNLKIPLYADLPYFSQFDLPNTEHVNNIEKEKKKPISFSSRDLKYNQNITNNINSHIFSNIDDFYKEENMKFVQNQISKFSDTSFLINKGSNIQGEDEESDNNQQSQKINKFEKYEKVETAKDLIYEEIEDIEKLFFNTNE</sequence>
<evidence type="ECO:0000313" key="7">
    <source>
        <dbReference type="EMBL" id="CXH83464.1"/>
    </source>
</evidence>
<dbReference type="PANTHER" id="PTHR11134">
    <property type="entry name" value="ADAPTOR COMPLEX SUBUNIT BETA FAMILY MEMBER"/>
    <property type="match status" value="1"/>
</dbReference>
<feature type="domain" description="Clathrin/coatomer adaptor adaptin-like N-terminal" evidence="6">
    <location>
        <begin position="346"/>
        <end position="761"/>
    </location>
</feature>
<evidence type="ECO:0000313" key="10">
    <source>
        <dbReference type="EMBL" id="SCO58934.1"/>
    </source>
</evidence>
<proteinExistence type="inferred from homology"/>
<evidence type="ECO:0000256" key="2">
    <source>
        <dbReference type="ARBA" id="ARBA00006613"/>
    </source>
</evidence>
<dbReference type="SUPFAM" id="SSF48371">
    <property type="entry name" value="ARM repeat"/>
    <property type="match status" value="1"/>
</dbReference>
<evidence type="ECO:0000313" key="12">
    <source>
        <dbReference type="Proteomes" id="UP000219974"/>
    </source>
</evidence>
<gene>
    <name evidence="7" type="ORF">PBK173_000016700</name>
    <name evidence="9" type="ORF">PBNK65E_000016400</name>
    <name evidence="8" type="ORF">PBNK65NY_000016100</name>
    <name evidence="10" type="ORF">PBSP11RLL_000016300</name>
</gene>
<dbReference type="EMBL" id="LT608137">
    <property type="protein sequence ID" value="SCM19269.1"/>
    <property type="molecule type" value="Genomic_DNA"/>
</dbReference>
<dbReference type="GO" id="GO:0030117">
    <property type="term" value="C:membrane coat"/>
    <property type="evidence" value="ECO:0007669"/>
    <property type="project" value="InterPro"/>
</dbReference>
<evidence type="ECO:0000313" key="13">
    <source>
        <dbReference type="Proteomes" id="UP000220214"/>
    </source>
</evidence>
<dbReference type="VEuPathDB" id="PlasmoDB:PBANKA_0111800"/>
<dbReference type="EMBL" id="LT608265">
    <property type="protein sequence ID" value="SCO58934.1"/>
    <property type="molecule type" value="Genomic_DNA"/>
</dbReference>
<reference evidence="7 11" key="1">
    <citation type="submission" date="2016-02" db="EMBL/GenBank/DDBJ databases">
        <authorList>
            <consortium name="Pathogen Informatics"/>
        </authorList>
    </citation>
    <scope>NUCLEOTIDE SEQUENCE [LARGE SCALE GENOMIC DNA]</scope>
    <source>
        <strain evidence="7 11">K173</strain>
        <strain evidence="8 14">NK65 ny</strain>
        <strain evidence="9 13">NK65e</strain>
        <strain evidence="10 12">SP11 RLL</strain>
    </source>
</reference>
<dbReference type="GO" id="GO:0012505">
    <property type="term" value="C:endomembrane system"/>
    <property type="evidence" value="ECO:0007669"/>
    <property type="project" value="UniProtKB-SubCell"/>
</dbReference>
<dbReference type="GO" id="GO:0006886">
    <property type="term" value="P:intracellular protein transport"/>
    <property type="evidence" value="ECO:0007669"/>
    <property type="project" value="InterPro"/>
</dbReference>